<keyword evidence="10" id="KW-1185">Reference proteome</keyword>
<dbReference type="PROSITE" id="PS50928">
    <property type="entry name" value="ABC_TM1"/>
    <property type="match status" value="1"/>
</dbReference>
<evidence type="ECO:0000256" key="1">
    <source>
        <dbReference type="ARBA" id="ARBA00004651"/>
    </source>
</evidence>
<dbReference type="GO" id="GO:0055085">
    <property type="term" value="P:transmembrane transport"/>
    <property type="evidence" value="ECO:0007669"/>
    <property type="project" value="InterPro"/>
</dbReference>
<keyword evidence="2 7" id="KW-0813">Transport</keyword>
<keyword evidence="4 7" id="KW-0812">Transmembrane</keyword>
<comment type="similarity">
    <text evidence="7">Belongs to the binding-protein-dependent transport system permease family.</text>
</comment>
<feature type="transmembrane region" description="Helical" evidence="7">
    <location>
        <begin position="101"/>
        <end position="125"/>
    </location>
</feature>
<protein>
    <recommendedName>
        <fullName evidence="8">ABC transmembrane type-1 domain-containing protein</fullName>
    </recommendedName>
</protein>
<dbReference type="SUPFAM" id="SSF161098">
    <property type="entry name" value="MetI-like"/>
    <property type="match status" value="1"/>
</dbReference>
<organism evidence="9 10">
    <name type="scientific">Pararhizobium polonicum</name>
    <dbReference type="NCBI Taxonomy" id="1612624"/>
    <lineage>
        <taxon>Bacteria</taxon>
        <taxon>Pseudomonadati</taxon>
        <taxon>Pseudomonadota</taxon>
        <taxon>Alphaproteobacteria</taxon>
        <taxon>Hyphomicrobiales</taxon>
        <taxon>Rhizobiaceae</taxon>
        <taxon>Rhizobium/Agrobacterium group</taxon>
        <taxon>Pararhizobium</taxon>
    </lineage>
</organism>
<feature type="transmembrane region" description="Helical" evidence="7">
    <location>
        <begin position="237"/>
        <end position="263"/>
    </location>
</feature>
<dbReference type="InterPro" id="IPR035906">
    <property type="entry name" value="MetI-like_sf"/>
</dbReference>
<feature type="transmembrane region" description="Helical" evidence="7">
    <location>
        <begin position="137"/>
        <end position="163"/>
    </location>
</feature>
<feature type="transmembrane region" description="Helical" evidence="7">
    <location>
        <begin position="183"/>
        <end position="202"/>
    </location>
</feature>
<comment type="subcellular location">
    <subcellularLocation>
        <location evidence="1 7">Cell membrane</location>
        <topology evidence="1 7">Multi-pass membrane protein</topology>
    </subcellularLocation>
</comment>
<dbReference type="Pfam" id="PF19300">
    <property type="entry name" value="BPD_transp_1_N"/>
    <property type="match status" value="1"/>
</dbReference>
<feature type="domain" description="ABC transmembrane type-1" evidence="8">
    <location>
        <begin position="97"/>
        <end position="302"/>
    </location>
</feature>
<feature type="transmembrane region" description="Helical" evidence="7">
    <location>
        <begin position="12"/>
        <end position="32"/>
    </location>
</feature>
<keyword evidence="5 7" id="KW-1133">Transmembrane helix</keyword>
<dbReference type="InterPro" id="IPR000515">
    <property type="entry name" value="MetI-like"/>
</dbReference>
<dbReference type="Proteomes" id="UP000093111">
    <property type="component" value="Unassembled WGS sequence"/>
</dbReference>
<dbReference type="PANTHER" id="PTHR43163:SF6">
    <property type="entry name" value="DIPEPTIDE TRANSPORT SYSTEM PERMEASE PROTEIN DPPB-RELATED"/>
    <property type="match status" value="1"/>
</dbReference>
<comment type="caution">
    <text evidence="9">The sequence shown here is derived from an EMBL/GenBank/DDBJ whole genome shotgun (WGS) entry which is preliminary data.</text>
</comment>
<dbReference type="InterPro" id="IPR045621">
    <property type="entry name" value="BPD_transp_1_N"/>
</dbReference>
<reference evidence="9 10" key="1">
    <citation type="journal article" date="2016" name="Syst. Appl. Microbiol.">
        <title>Pararhizobium polonicum sp. nov. isolated from tumors on stone fruit rootstocks.</title>
        <authorList>
            <person name="Pulawska J."/>
            <person name="Kuzmanovic N."/>
            <person name="Willems A."/>
            <person name="Pothier J.F."/>
        </authorList>
    </citation>
    <scope>NUCLEOTIDE SEQUENCE [LARGE SCALE GENOMIC DNA]</scope>
    <source>
        <strain evidence="9 10">F5.1</strain>
    </source>
</reference>
<dbReference type="OrthoDB" id="9805855at2"/>
<keyword evidence="6 7" id="KW-0472">Membrane</keyword>
<evidence type="ECO:0000256" key="5">
    <source>
        <dbReference type="ARBA" id="ARBA00022989"/>
    </source>
</evidence>
<evidence type="ECO:0000313" key="9">
    <source>
        <dbReference type="EMBL" id="OBZ93508.1"/>
    </source>
</evidence>
<accession>A0A1C7NWW4</accession>
<dbReference type="GO" id="GO:0005886">
    <property type="term" value="C:plasma membrane"/>
    <property type="evidence" value="ECO:0007669"/>
    <property type="project" value="UniProtKB-SubCell"/>
</dbReference>
<sequence>MDIKTLIVQRLISLILVMVGASILIFIVIRVLPGDPIASILGMDASSETVTRMQVELGLDQPLPVQYWQWLTDALRGDFGNSFTFKLPVAQTLSDRFPRTVILSLASITVAFAIAVPAGIVAARFKGRAPDHLARLAALIGLSMPAFWLGLLLIFTFGVQLQLLPTSGFVWPSEDPLESLRHLILPAITLGTAYAGTIMRMLRASLIDILARDYILAGRAAGIPERRLLWHDALRNAMVPTLTVAGFAFGVMLSGTVLTEVIFNIPGIGRLLFEGILSRDYPLVQAIVLLNVLLFIGINFIVDILYIALDPRLRG</sequence>
<gene>
    <name evidence="9" type="ORF">ADU59_21945</name>
</gene>
<evidence type="ECO:0000313" key="10">
    <source>
        <dbReference type="Proteomes" id="UP000093111"/>
    </source>
</evidence>
<evidence type="ECO:0000256" key="2">
    <source>
        <dbReference type="ARBA" id="ARBA00022448"/>
    </source>
</evidence>
<dbReference type="Gene3D" id="1.10.3720.10">
    <property type="entry name" value="MetI-like"/>
    <property type="match status" value="1"/>
</dbReference>
<evidence type="ECO:0000259" key="8">
    <source>
        <dbReference type="PROSITE" id="PS50928"/>
    </source>
</evidence>
<dbReference type="STRING" id="1612624.ADU59_21945"/>
<dbReference type="EMBL" id="LGLV01000014">
    <property type="protein sequence ID" value="OBZ93508.1"/>
    <property type="molecule type" value="Genomic_DNA"/>
</dbReference>
<evidence type="ECO:0000256" key="4">
    <source>
        <dbReference type="ARBA" id="ARBA00022692"/>
    </source>
</evidence>
<evidence type="ECO:0000256" key="7">
    <source>
        <dbReference type="RuleBase" id="RU363032"/>
    </source>
</evidence>
<feature type="transmembrane region" description="Helical" evidence="7">
    <location>
        <begin position="283"/>
        <end position="309"/>
    </location>
</feature>
<dbReference type="Pfam" id="PF00528">
    <property type="entry name" value="BPD_transp_1"/>
    <property type="match status" value="1"/>
</dbReference>
<evidence type="ECO:0000256" key="3">
    <source>
        <dbReference type="ARBA" id="ARBA00022475"/>
    </source>
</evidence>
<dbReference type="PANTHER" id="PTHR43163">
    <property type="entry name" value="DIPEPTIDE TRANSPORT SYSTEM PERMEASE PROTEIN DPPB-RELATED"/>
    <property type="match status" value="1"/>
</dbReference>
<keyword evidence="3" id="KW-1003">Cell membrane</keyword>
<evidence type="ECO:0000256" key="6">
    <source>
        <dbReference type="ARBA" id="ARBA00023136"/>
    </source>
</evidence>
<dbReference type="AlphaFoldDB" id="A0A1C7NWW4"/>
<dbReference type="RefSeq" id="WP_068956506.1">
    <property type="nucleotide sequence ID" value="NZ_LGLV01000014.1"/>
</dbReference>
<dbReference type="CDD" id="cd06261">
    <property type="entry name" value="TM_PBP2"/>
    <property type="match status" value="1"/>
</dbReference>
<proteinExistence type="inferred from homology"/>
<name>A0A1C7NWW4_9HYPH</name>